<gene>
    <name evidence="1" type="ORF">GCM10023333_12660</name>
</gene>
<dbReference type="EMBL" id="BAABJZ010000016">
    <property type="protein sequence ID" value="GAA4880010.1"/>
    <property type="molecule type" value="Genomic_DNA"/>
</dbReference>
<evidence type="ECO:0008006" key="3">
    <source>
        <dbReference type="Google" id="ProtNLM"/>
    </source>
</evidence>
<name>A0ABP9EIM0_9GAMM</name>
<accession>A0ABP9EIM0</accession>
<keyword evidence="2" id="KW-1185">Reference proteome</keyword>
<dbReference type="InterPro" id="IPR009679">
    <property type="entry name" value="Phage_186_CII-like"/>
</dbReference>
<protein>
    <recommendedName>
        <fullName evidence="3">Rha family transcriptional regulator</fullName>
    </recommendedName>
</protein>
<dbReference type="Proteomes" id="UP001499988">
    <property type="component" value="Unassembled WGS sequence"/>
</dbReference>
<sequence length="149" mass="15739">MITSNDVSQVLAAAHSFALVHGANALSDHVGSSPHITSNRFNPHNTDHHLRLADAVAVSVATGDARIVSEFARVCGYRLEPLESIAGDAQQVLQTVLALESGKGALANTLLEAMADGRISPREEQELAAAVDSLQGQIAKLALRRGQLR</sequence>
<comment type="caution">
    <text evidence="1">The sequence shown here is derived from an EMBL/GenBank/DDBJ whole genome shotgun (WGS) entry which is preliminary data.</text>
</comment>
<proteinExistence type="predicted"/>
<organism evidence="1 2">
    <name type="scientific">Ferrimonas pelagia</name>
    <dbReference type="NCBI Taxonomy" id="1177826"/>
    <lineage>
        <taxon>Bacteria</taxon>
        <taxon>Pseudomonadati</taxon>
        <taxon>Pseudomonadota</taxon>
        <taxon>Gammaproteobacteria</taxon>
        <taxon>Alteromonadales</taxon>
        <taxon>Ferrimonadaceae</taxon>
        <taxon>Ferrimonas</taxon>
    </lineage>
</organism>
<reference evidence="2" key="1">
    <citation type="journal article" date="2019" name="Int. J. Syst. Evol. Microbiol.">
        <title>The Global Catalogue of Microorganisms (GCM) 10K type strain sequencing project: providing services to taxonomists for standard genome sequencing and annotation.</title>
        <authorList>
            <consortium name="The Broad Institute Genomics Platform"/>
            <consortium name="The Broad Institute Genome Sequencing Center for Infectious Disease"/>
            <person name="Wu L."/>
            <person name="Ma J."/>
        </authorList>
    </citation>
    <scope>NUCLEOTIDE SEQUENCE [LARGE SCALE GENOMIC DNA]</scope>
    <source>
        <strain evidence="2">JCM 18401</strain>
    </source>
</reference>
<dbReference type="RefSeq" id="WP_345334506.1">
    <property type="nucleotide sequence ID" value="NZ_BAABJZ010000016.1"/>
</dbReference>
<evidence type="ECO:0000313" key="2">
    <source>
        <dbReference type="Proteomes" id="UP001499988"/>
    </source>
</evidence>
<evidence type="ECO:0000313" key="1">
    <source>
        <dbReference type="EMBL" id="GAA4880010.1"/>
    </source>
</evidence>
<dbReference type="Pfam" id="PF06892">
    <property type="entry name" value="Phage_CP76"/>
    <property type="match status" value="1"/>
</dbReference>